<organism evidence="7 8">
    <name type="scientific">Alkalibacterium gilvum</name>
    <dbReference type="NCBI Taxonomy" id="1130080"/>
    <lineage>
        <taxon>Bacteria</taxon>
        <taxon>Bacillati</taxon>
        <taxon>Bacillota</taxon>
        <taxon>Bacilli</taxon>
        <taxon>Lactobacillales</taxon>
        <taxon>Carnobacteriaceae</taxon>
        <taxon>Alkalibacterium</taxon>
    </lineage>
</organism>
<dbReference type="InterPro" id="IPR008929">
    <property type="entry name" value="Chondroitin_lyas"/>
</dbReference>
<dbReference type="Pfam" id="PF16889">
    <property type="entry name" value="Hepar_II_III_N"/>
    <property type="match status" value="1"/>
</dbReference>
<evidence type="ECO:0000313" key="8">
    <source>
        <dbReference type="Proteomes" id="UP000198564"/>
    </source>
</evidence>
<reference evidence="8" key="1">
    <citation type="submission" date="2016-10" db="EMBL/GenBank/DDBJ databases">
        <authorList>
            <person name="Varghese N."/>
            <person name="Submissions S."/>
        </authorList>
    </citation>
    <scope>NUCLEOTIDE SEQUENCE [LARGE SCALE GENOMIC DNA]</scope>
    <source>
        <strain evidence="8">DSM 25751</strain>
    </source>
</reference>
<keyword evidence="3" id="KW-0574">Periplasm</keyword>
<dbReference type="EMBL" id="FNYW01000058">
    <property type="protein sequence ID" value="SEJ04710.1"/>
    <property type="molecule type" value="Genomic_DNA"/>
</dbReference>
<dbReference type="GO" id="GO:0042597">
    <property type="term" value="C:periplasmic space"/>
    <property type="evidence" value="ECO:0007669"/>
    <property type="project" value="UniProtKB-SubCell"/>
</dbReference>
<dbReference type="SUPFAM" id="SSF48230">
    <property type="entry name" value="Chondroitin AC/alginate lyase"/>
    <property type="match status" value="1"/>
</dbReference>
<proteinExistence type="predicted"/>
<evidence type="ECO:0000259" key="6">
    <source>
        <dbReference type="Pfam" id="PF16889"/>
    </source>
</evidence>
<dbReference type="OrthoDB" id="7335480at2"/>
<evidence type="ECO:0000313" key="7">
    <source>
        <dbReference type="EMBL" id="SEJ04710.1"/>
    </source>
</evidence>
<evidence type="ECO:0000256" key="4">
    <source>
        <dbReference type="ARBA" id="ARBA00023239"/>
    </source>
</evidence>
<feature type="domain" description="Heparinase II/III-like C-terminal" evidence="5">
    <location>
        <begin position="348"/>
        <end position="554"/>
    </location>
</feature>
<evidence type="ECO:0000256" key="2">
    <source>
        <dbReference type="ARBA" id="ARBA00022729"/>
    </source>
</evidence>
<evidence type="ECO:0000259" key="5">
    <source>
        <dbReference type="Pfam" id="PF07940"/>
    </source>
</evidence>
<keyword evidence="8" id="KW-1185">Reference proteome</keyword>
<comment type="subcellular location">
    <subcellularLocation>
        <location evidence="1">Periplasm</location>
    </subcellularLocation>
</comment>
<dbReference type="InterPro" id="IPR031680">
    <property type="entry name" value="Hepar_II_III_N"/>
</dbReference>
<dbReference type="GO" id="GO:0016829">
    <property type="term" value="F:lyase activity"/>
    <property type="evidence" value="ECO:0007669"/>
    <property type="project" value="UniProtKB-KW"/>
</dbReference>
<dbReference type="STRING" id="1130080.SAMN04488113_1584"/>
<evidence type="ECO:0000256" key="3">
    <source>
        <dbReference type="ARBA" id="ARBA00022764"/>
    </source>
</evidence>
<keyword evidence="2" id="KW-0732">Signal</keyword>
<feature type="domain" description="Heparin-sulfate lyase N-terminal" evidence="6">
    <location>
        <begin position="41"/>
        <end position="289"/>
    </location>
</feature>
<dbReference type="Gene3D" id="1.50.10.100">
    <property type="entry name" value="Chondroitin AC/alginate lyase"/>
    <property type="match status" value="1"/>
</dbReference>
<protein>
    <submittedName>
        <fullName evidence="7">Heparinase II/III N-terminus</fullName>
    </submittedName>
</protein>
<dbReference type="PANTHER" id="PTHR39210:SF1">
    <property type="entry name" value="HEPARIN-SULFATE LYASE"/>
    <property type="match status" value="1"/>
</dbReference>
<name>A0A1H6VVQ3_9LACT</name>
<dbReference type="PANTHER" id="PTHR39210">
    <property type="entry name" value="HEPARIN-SULFATE LYASE"/>
    <property type="match status" value="1"/>
</dbReference>
<dbReference type="Gene3D" id="2.70.98.70">
    <property type="match status" value="1"/>
</dbReference>
<dbReference type="Pfam" id="PF07940">
    <property type="entry name" value="Hepar_II_III_C"/>
    <property type="match status" value="1"/>
</dbReference>
<dbReference type="RefSeq" id="WP_091636666.1">
    <property type="nucleotide sequence ID" value="NZ_FNYW01000058.1"/>
</dbReference>
<accession>A0A1H6VVQ3</accession>
<dbReference type="Proteomes" id="UP000198564">
    <property type="component" value="Unassembled WGS sequence"/>
</dbReference>
<keyword evidence="4" id="KW-0456">Lyase</keyword>
<dbReference type="InterPro" id="IPR012480">
    <property type="entry name" value="Hepar_II_III_C"/>
</dbReference>
<dbReference type="AlphaFoldDB" id="A0A1H6VVQ3"/>
<gene>
    <name evidence="7" type="ORF">SAMN04488113_1584</name>
</gene>
<sequence>MEQLTVKENIESLGLKKSFELIKNQLDDSKNILNTANLLRENKFVFTRTWDMEPCHTPYEVKPLNWLANPNGDDEWTFMLNRFGYLEYLVMASILTGDIKYIEHGKYLMLDWIVSHPEITLNNSTRTLDTAMRIDSWINAMVYLDRFKLLSVEDYKQIENSIINQIVYMKDNYIPKYTLSNWGSIQTAVIIRVIPMLSDFKRKEEIFNWAVEEFETQMKLQVYDNGLHWEQSIMYHAEVLHYSLKLVYMKSYPMSSNVKDIIYSMANALLYQMTPRGTIEAFGDSDISNVIPLLNLCAVTFKEERFKVNNCALSSIENLYEMNKAQIECYANLSSNLVNDFNFDGFDSGMFTSRSSWSDDANFTLFSNGTMGSGHAHADNNHLSIYYKGKGIIIDSGRYTYREDDPRRIYLKSSQAHSSVIVDKVAGSIPNSSWTYESYIKPIANRVKHKNRFHFYQGTTLSRAIPHFYTHTRKIIISDDGVWLVLDDIEAEGKHSLQTFFNIEPSVSVELTDQIVNLNNLKFISLDEELKLNDQIYSPLYNHIERNKQIELKSTFNNRSITSKLFMNKKFTYKQVDILRDNKEVIDNDFGMAIKIRINQEYSITFIIIHDELYNGRKNLVCEGVTFHAKALVIEEKKNNKEVYILST</sequence>
<evidence type="ECO:0000256" key="1">
    <source>
        <dbReference type="ARBA" id="ARBA00004418"/>
    </source>
</evidence>